<evidence type="ECO:0000256" key="1">
    <source>
        <dbReference type="SAM" id="MobiDB-lite"/>
    </source>
</evidence>
<evidence type="ECO:0000313" key="4">
    <source>
        <dbReference type="WBParaSite" id="ACRNAN_scaffold1681.g27237.t1"/>
    </source>
</evidence>
<feature type="chain" id="PRO_5037041659" evidence="2">
    <location>
        <begin position="19"/>
        <end position="215"/>
    </location>
</feature>
<organism evidence="3 4">
    <name type="scientific">Acrobeloides nanus</name>
    <dbReference type="NCBI Taxonomy" id="290746"/>
    <lineage>
        <taxon>Eukaryota</taxon>
        <taxon>Metazoa</taxon>
        <taxon>Ecdysozoa</taxon>
        <taxon>Nematoda</taxon>
        <taxon>Chromadorea</taxon>
        <taxon>Rhabditida</taxon>
        <taxon>Tylenchina</taxon>
        <taxon>Cephalobomorpha</taxon>
        <taxon>Cephaloboidea</taxon>
        <taxon>Cephalobidae</taxon>
        <taxon>Acrobeloides</taxon>
    </lineage>
</organism>
<accession>A0A914D0S8</accession>
<dbReference type="AlphaFoldDB" id="A0A914D0S8"/>
<keyword evidence="3" id="KW-1185">Reference proteome</keyword>
<proteinExistence type="predicted"/>
<sequence length="215" mass="23771">MLLKKFIITICFIHMALAQIPLNNPLFANPLPPSLPSSSSVQVNLEKDGSATINVHQLNPELLSPSFVPAPQFQYSLPAVQQLLYNPPVPKVQPVYDYPYAQSPQDVSVFAAPQPVPYSYIQQPAPQPAPLPVYQTAVQANPQPAPQVVPYVPYGYGQISRPYSSHPNHQQEARHKSSKPANTVNTMIPSSMLEQENLNKQSAQPNVLRKMGYHS</sequence>
<name>A0A914D0S8_9BILA</name>
<dbReference type="Proteomes" id="UP000887540">
    <property type="component" value="Unplaced"/>
</dbReference>
<keyword evidence="2" id="KW-0732">Signal</keyword>
<reference evidence="4" key="1">
    <citation type="submission" date="2022-11" db="UniProtKB">
        <authorList>
            <consortium name="WormBaseParasite"/>
        </authorList>
    </citation>
    <scope>IDENTIFICATION</scope>
</reference>
<protein>
    <submittedName>
        <fullName evidence="4">Uncharacterized protein</fullName>
    </submittedName>
</protein>
<evidence type="ECO:0000256" key="2">
    <source>
        <dbReference type="SAM" id="SignalP"/>
    </source>
</evidence>
<feature type="region of interest" description="Disordered" evidence="1">
    <location>
        <begin position="160"/>
        <end position="184"/>
    </location>
</feature>
<dbReference type="WBParaSite" id="ACRNAN_scaffold1681.g27237.t1">
    <property type="protein sequence ID" value="ACRNAN_scaffold1681.g27237.t1"/>
    <property type="gene ID" value="ACRNAN_scaffold1681.g27237"/>
</dbReference>
<evidence type="ECO:0000313" key="3">
    <source>
        <dbReference type="Proteomes" id="UP000887540"/>
    </source>
</evidence>
<feature type="signal peptide" evidence="2">
    <location>
        <begin position="1"/>
        <end position="18"/>
    </location>
</feature>